<evidence type="ECO:0000313" key="3">
    <source>
        <dbReference type="Proteomes" id="UP000005566"/>
    </source>
</evidence>
<name>H7FLG5_FLAFP</name>
<accession>H7FLG5</accession>
<protein>
    <submittedName>
        <fullName evidence="2">Uncharacterized protein</fullName>
    </submittedName>
</protein>
<gene>
    <name evidence="2" type="ORF">HJ01_00013</name>
</gene>
<dbReference type="AlphaFoldDB" id="H7FLG5"/>
<reference evidence="2 3" key="1">
    <citation type="journal article" date="2014" name="Acta Crystallogr. D">
        <title>Structure-based characterization and antifreeze properties of a hyperactive ice-binding protein from the Antarctic bacterium Flavobacterium frigoris PS1.</title>
        <authorList>
            <person name="Do H."/>
            <person name="Kim S.J."/>
            <person name="Kim H.J."/>
            <person name="Lee J.H."/>
        </authorList>
    </citation>
    <scope>NUCLEOTIDE SEQUENCE [LARGE SCALE GENOMIC DNA]</scope>
    <source>
        <strain evidence="2 3">PS1</strain>
    </source>
</reference>
<dbReference type="EMBL" id="AHKF01000004">
    <property type="protein sequence ID" value="EIA10507.1"/>
    <property type="molecule type" value="Genomic_DNA"/>
</dbReference>
<evidence type="ECO:0000256" key="1">
    <source>
        <dbReference type="SAM" id="Phobius"/>
    </source>
</evidence>
<dbReference type="Proteomes" id="UP000005566">
    <property type="component" value="Unassembled WGS sequence"/>
</dbReference>
<comment type="caution">
    <text evidence="2">The sequence shown here is derived from an EMBL/GenBank/DDBJ whole genome shotgun (WGS) entry which is preliminary data.</text>
</comment>
<evidence type="ECO:0000313" key="2">
    <source>
        <dbReference type="EMBL" id="EIA10507.1"/>
    </source>
</evidence>
<sequence>MNINNNPSTFNSFNILKKVGALVLVTLIIAFYALSINFLLS</sequence>
<keyword evidence="1" id="KW-0472">Membrane</keyword>
<keyword evidence="1" id="KW-0812">Transmembrane</keyword>
<organism evidence="2 3">
    <name type="scientific">Flavobacterium frigoris (strain PS1)</name>
    <dbReference type="NCBI Taxonomy" id="1086011"/>
    <lineage>
        <taxon>Bacteria</taxon>
        <taxon>Pseudomonadati</taxon>
        <taxon>Bacteroidota</taxon>
        <taxon>Flavobacteriia</taxon>
        <taxon>Flavobacteriales</taxon>
        <taxon>Flavobacteriaceae</taxon>
        <taxon>Flavobacterium</taxon>
    </lineage>
</organism>
<feature type="transmembrane region" description="Helical" evidence="1">
    <location>
        <begin position="20"/>
        <end position="40"/>
    </location>
</feature>
<proteinExistence type="predicted"/>
<keyword evidence="1" id="KW-1133">Transmembrane helix</keyword>
<keyword evidence="3" id="KW-1185">Reference proteome</keyword>